<comment type="similarity">
    <text evidence="2">Belongs to the acid sphingomyelinase family.</text>
</comment>
<dbReference type="EMBL" id="LUCM01004327">
    <property type="protein sequence ID" value="KAA0194530.1"/>
    <property type="molecule type" value="Genomic_DNA"/>
</dbReference>
<name>A0A8E0VL03_9TREM</name>
<evidence type="ECO:0000256" key="1">
    <source>
        <dbReference type="ARBA" id="ARBA00004613"/>
    </source>
</evidence>
<keyword evidence="5" id="KW-0325">Glycoprotein</keyword>
<evidence type="ECO:0000313" key="10">
    <source>
        <dbReference type="Proteomes" id="UP000728185"/>
    </source>
</evidence>
<evidence type="ECO:0000256" key="5">
    <source>
        <dbReference type="ARBA" id="ARBA00023180"/>
    </source>
</evidence>
<evidence type="ECO:0000313" key="9">
    <source>
        <dbReference type="EMBL" id="KAA0194530.1"/>
    </source>
</evidence>
<sequence>MLFQHFSNSQLLVTLSGAFWHFSDIHLDTTYSIAQINEFWGNYHRDTSLLAAETAIGNVTGHKSITIKPDFVIWSGDSAPHNKTIVEDDVLDSISQLSHWFKLLSIPDNTPIVPVIGDYDLFPVATISPQSSDRQRVAWCTRLAEEPDYWSTWILNATESVSQEDSLPKAKFNESCYLSYLLPQSDPIKGPRILLLGLNSIVWFKENPRIDTEIDDPLGQFSWMKNSLSWVRKNGAKAIIVTHLAPGTAELHPQNGQYIHPKYNGQLVSLLLEFSDVIITTLAGHEHVDGFRVLLDQAYQPKGTVFLVPSIDPIQMPDRGEFNPRVRLYHYDRATGKLLDYQQFWLNLSIRGPIWNPEYIARDEYRDLPDLSPQSMAALLDQFTVYDNPDGKWSRYWAHQLGYRHHEKRYEFGPTDYCNFALSVCRCEHVCTMRHIDVDQWNQCLTNYCMDSVSPKLPTIWDLSRPTQSISQVMIVLITVGVLSLITSVAIAIVCISRKRSRMCSRSRVE</sequence>
<proteinExistence type="inferred from homology"/>
<keyword evidence="6" id="KW-0812">Transmembrane</keyword>
<dbReference type="GO" id="GO:0008081">
    <property type="term" value="F:phosphoric diester hydrolase activity"/>
    <property type="evidence" value="ECO:0007669"/>
    <property type="project" value="TreeGrafter"/>
</dbReference>
<dbReference type="Pfam" id="PF00149">
    <property type="entry name" value="Metallophos"/>
    <property type="match status" value="1"/>
</dbReference>
<evidence type="ECO:0000256" key="3">
    <source>
        <dbReference type="ARBA" id="ARBA00022525"/>
    </source>
</evidence>
<gene>
    <name evidence="9" type="ORF">FBUS_05650</name>
</gene>
<dbReference type="GO" id="GO:0005615">
    <property type="term" value="C:extracellular space"/>
    <property type="evidence" value="ECO:0007669"/>
    <property type="project" value="TreeGrafter"/>
</dbReference>
<keyword evidence="6" id="KW-1133">Transmembrane helix</keyword>
<accession>A0A8E0VL03</accession>
<evidence type="ECO:0000259" key="7">
    <source>
        <dbReference type="Pfam" id="PF00149"/>
    </source>
</evidence>
<keyword evidence="4" id="KW-0378">Hydrolase</keyword>
<dbReference type="InterPro" id="IPR045473">
    <property type="entry name" value="ASM_C"/>
</dbReference>
<keyword evidence="10" id="KW-1185">Reference proteome</keyword>
<comment type="caution">
    <text evidence="9">The sequence shown here is derived from an EMBL/GenBank/DDBJ whole genome shotgun (WGS) entry which is preliminary data.</text>
</comment>
<dbReference type="AlphaFoldDB" id="A0A8E0VL03"/>
<keyword evidence="3" id="KW-0964">Secreted</keyword>
<reference evidence="9" key="1">
    <citation type="submission" date="2019-05" db="EMBL/GenBank/DDBJ databases">
        <title>Annotation for the trematode Fasciolopsis buski.</title>
        <authorList>
            <person name="Choi Y.-J."/>
        </authorList>
    </citation>
    <scope>NUCLEOTIDE SEQUENCE</scope>
    <source>
        <strain evidence="9">HT</strain>
        <tissue evidence="9">Whole worm</tissue>
    </source>
</reference>
<dbReference type="Proteomes" id="UP000728185">
    <property type="component" value="Unassembled WGS sequence"/>
</dbReference>
<dbReference type="InterPro" id="IPR004843">
    <property type="entry name" value="Calcineurin-like_PHP"/>
</dbReference>
<protein>
    <submittedName>
        <fullName evidence="9">Acid sphingomyelinase phosphodiesterase 3a</fullName>
    </submittedName>
</protein>
<keyword evidence="6" id="KW-0472">Membrane</keyword>
<feature type="domain" description="Sphingomyelin phosphodiesterase C-terminal" evidence="8">
    <location>
        <begin position="303"/>
        <end position="449"/>
    </location>
</feature>
<dbReference type="PANTHER" id="PTHR10340">
    <property type="entry name" value="SPHINGOMYELIN PHOSPHODIESTERASE"/>
    <property type="match status" value="1"/>
</dbReference>
<dbReference type="InterPro" id="IPR029052">
    <property type="entry name" value="Metallo-depent_PP-like"/>
</dbReference>
<feature type="transmembrane region" description="Helical" evidence="6">
    <location>
        <begin position="473"/>
        <end position="496"/>
    </location>
</feature>
<comment type="subcellular location">
    <subcellularLocation>
        <location evidence="1">Secreted</location>
    </subcellularLocation>
</comment>
<organism evidence="9 10">
    <name type="scientific">Fasciolopsis buskii</name>
    <dbReference type="NCBI Taxonomy" id="27845"/>
    <lineage>
        <taxon>Eukaryota</taxon>
        <taxon>Metazoa</taxon>
        <taxon>Spiralia</taxon>
        <taxon>Lophotrochozoa</taxon>
        <taxon>Platyhelminthes</taxon>
        <taxon>Trematoda</taxon>
        <taxon>Digenea</taxon>
        <taxon>Plagiorchiida</taxon>
        <taxon>Echinostomata</taxon>
        <taxon>Echinostomatoidea</taxon>
        <taxon>Fasciolidae</taxon>
        <taxon>Fasciolopsis</taxon>
    </lineage>
</organism>
<dbReference type="PANTHER" id="PTHR10340:SF57">
    <property type="entry name" value="METALLOPHOS DOMAIN-CONTAINING PROTEIN"/>
    <property type="match status" value="1"/>
</dbReference>
<dbReference type="SUPFAM" id="SSF56300">
    <property type="entry name" value="Metallo-dependent phosphatases"/>
    <property type="match status" value="1"/>
</dbReference>
<evidence type="ECO:0000256" key="4">
    <source>
        <dbReference type="ARBA" id="ARBA00022801"/>
    </source>
</evidence>
<dbReference type="Pfam" id="PF19272">
    <property type="entry name" value="ASMase_C"/>
    <property type="match status" value="1"/>
</dbReference>
<dbReference type="OrthoDB" id="348678at2759"/>
<evidence type="ECO:0000256" key="2">
    <source>
        <dbReference type="ARBA" id="ARBA00008234"/>
    </source>
</evidence>
<feature type="domain" description="Calcineurin-like phosphoesterase" evidence="7">
    <location>
        <begin position="19"/>
        <end position="288"/>
    </location>
</feature>
<evidence type="ECO:0000256" key="6">
    <source>
        <dbReference type="SAM" id="Phobius"/>
    </source>
</evidence>
<evidence type="ECO:0000259" key="8">
    <source>
        <dbReference type="Pfam" id="PF19272"/>
    </source>
</evidence>